<accession>A0A2K1PYR8</accession>
<keyword evidence="15" id="KW-1185">Reference proteome</keyword>
<protein>
    <recommendedName>
        <fullName evidence="4 13">Tetraacyldisaccharide 4'-kinase</fullName>
        <ecNumber evidence="3 13">2.7.1.130</ecNumber>
    </recommendedName>
    <alternativeName>
        <fullName evidence="12 13">Lipid A 4'-kinase</fullName>
    </alternativeName>
</protein>
<dbReference type="Pfam" id="PF02606">
    <property type="entry name" value="LpxK"/>
    <property type="match status" value="1"/>
</dbReference>
<comment type="caution">
    <text evidence="14">The sequence shown here is derived from an EMBL/GenBank/DDBJ whole genome shotgun (WGS) entry which is preliminary data.</text>
</comment>
<dbReference type="InterPro" id="IPR003758">
    <property type="entry name" value="LpxK"/>
</dbReference>
<evidence type="ECO:0000256" key="4">
    <source>
        <dbReference type="ARBA" id="ARBA00016436"/>
    </source>
</evidence>
<keyword evidence="6 13" id="KW-0441">Lipid A biosynthesis</keyword>
<dbReference type="GO" id="GO:0009029">
    <property type="term" value="F:lipid-A 4'-kinase activity"/>
    <property type="evidence" value="ECO:0007669"/>
    <property type="project" value="UniProtKB-UniRule"/>
</dbReference>
<dbReference type="UniPathway" id="UPA00359">
    <property type="reaction ID" value="UER00482"/>
</dbReference>
<evidence type="ECO:0000256" key="5">
    <source>
        <dbReference type="ARBA" id="ARBA00022516"/>
    </source>
</evidence>
<evidence type="ECO:0000256" key="13">
    <source>
        <dbReference type="HAMAP-Rule" id="MF_00409"/>
    </source>
</evidence>
<proteinExistence type="inferred from homology"/>
<reference evidence="14 15" key="1">
    <citation type="submission" date="2017-08" db="EMBL/GenBank/DDBJ databases">
        <title>Lysobacter sylvestris genome.</title>
        <authorList>
            <person name="Zhang D.-C."/>
            <person name="Albuquerque L."/>
            <person name="Franca L."/>
            <person name="Froufe H.J.C."/>
            <person name="Barroso C."/>
            <person name="Egas C."/>
            <person name="Da Costa M."/>
            <person name="Margesin R."/>
        </authorList>
    </citation>
    <scope>NUCLEOTIDE SEQUENCE [LARGE SCALE GENOMIC DNA]</scope>
    <source>
        <strain evidence="14 15">AM20-91</strain>
    </source>
</reference>
<comment type="catalytic activity">
    <reaction evidence="13">
        <text>a lipid A disaccharide + ATP = a lipid IVA + ADP + H(+)</text>
        <dbReference type="Rhea" id="RHEA:67840"/>
        <dbReference type="ChEBI" id="CHEBI:15378"/>
        <dbReference type="ChEBI" id="CHEBI:30616"/>
        <dbReference type="ChEBI" id="CHEBI:176343"/>
        <dbReference type="ChEBI" id="CHEBI:176425"/>
        <dbReference type="ChEBI" id="CHEBI:456216"/>
        <dbReference type="EC" id="2.7.1.130"/>
    </reaction>
</comment>
<organism evidence="14 15">
    <name type="scientific">Solilutibacter silvestris</name>
    <dbReference type="NCBI Taxonomy" id="1645665"/>
    <lineage>
        <taxon>Bacteria</taxon>
        <taxon>Pseudomonadati</taxon>
        <taxon>Pseudomonadota</taxon>
        <taxon>Gammaproteobacteria</taxon>
        <taxon>Lysobacterales</taxon>
        <taxon>Lysobacteraceae</taxon>
        <taxon>Solilutibacter</taxon>
    </lineage>
</organism>
<feature type="binding site" evidence="13">
    <location>
        <begin position="57"/>
        <end position="64"/>
    </location>
    <ligand>
        <name>ATP</name>
        <dbReference type="ChEBI" id="CHEBI:30616"/>
    </ligand>
</feature>
<sequence length="337" mass="37205">MSRERRPPSWWFGDAAVPVWADAVESLYRSVSARRRRVQQKRAKPVGVPVLVIGNLIAGGAGKTPLTIAVVERLRAWGWNPGVASRGYGRRDAKQARWVESGDDPAIAGDEPVVIARRTKVPVRVDVRRADAARALRDRGCDIVVCDDGLQHYALARDIEIEVIDGVRGYGNERMIPAGPLREPIERAELCDFRVRNLGSDAVETDDNDFGVWPMHLVAHRAAALRGPRVRSLAEFAGQRVHAVAGIGHPERFFDTLRAYGIAVVPHAFPDHHAYTPGDFDFSSPLPVLMTEKDAVKCSAFAGEQWYSVPVDAELPAAFWVALEDRLNALRQMSLLG</sequence>
<keyword evidence="9 13" id="KW-0418">Kinase</keyword>
<evidence type="ECO:0000313" key="15">
    <source>
        <dbReference type="Proteomes" id="UP000236220"/>
    </source>
</evidence>
<name>A0A2K1PYR8_9GAMM</name>
<dbReference type="NCBIfam" id="TIGR00682">
    <property type="entry name" value="lpxK"/>
    <property type="match status" value="1"/>
</dbReference>
<keyword evidence="5 13" id="KW-0444">Lipid biosynthesis</keyword>
<dbReference type="InterPro" id="IPR027417">
    <property type="entry name" value="P-loop_NTPase"/>
</dbReference>
<keyword evidence="11 13" id="KW-0443">Lipid metabolism</keyword>
<evidence type="ECO:0000256" key="3">
    <source>
        <dbReference type="ARBA" id="ARBA00012071"/>
    </source>
</evidence>
<dbReference type="PANTHER" id="PTHR42724:SF1">
    <property type="entry name" value="TETRAACYLDISACCHARIDE 4'-KINASE, MITOCHONDRIAL-RELATED"/>
    <property type="match status" value="1"/>
</dbReference>
<dbReference type="Proteomes" id="UP000236220">
    <property type="component" value="Unassembled WGS sequence"/>
</dbReference>
<dbReference type="AlphaFoldDB" id="A0A2K1PYR8"/>
<dbReference type="GO" id="GO:0005886">
    <property type="term" value="C:plasma membrane"/>
    <property type="evidence" value="ECO:0007669"/>
    <property type="project" value="TreeGrafter"/>
</dbReference>
<dbReference type="RefSeq" id="WP_103075479.1">
    <property type="nucleotide sequence ID" value="NZ_NPZB01000002.1"/>
</dbReference>
<dbReference type="PANTHER" id="PTHR42724">
    <property type="entry name" value="TETRAACYLDISACCHARIDE 4'-KINASE"/>
    <property type="match status" value="1"/>
</dbReference>
<evidence type="ECO:0000256" key="1">
    <source>
        <dbReference type="ARBA" id="ARBA00002274"/>
    </source>
</evidence>
<dbReference type="OrthoDB" id="9766423at2"/>
<evidence type="ECO:0000256" key="12">
    <source>
        <dbReference type="ARBA" id="ARBA00029757"/>
    </source>
</evidence>
<keyword evidence="8 13" id="KW-0547">Nucleotide-binding</keyword>
<comment type="function">
    <text evidence="1 13">Transfers the gamma-phosphate of ATP to the 4'-position of a tetraacyldisaccharide 1-phosphate intermediate (termed DS-1-P) to form tetraacyldisaccharide 1,4'-bis-phosphate (lipid IVA).</text>
</comment>
<dbReference type="SUPFAM" id="SSF52540">
    <property type="entry name" value="P-loop containing nucleoside triphosphate hydrolases"/>
    <property type="match status" value="1"/>
</dbReference>
<keyword evidence="10 13" id="KW-0067">ATP-binding</keyword>
<evidence type="ECO:0000313" key="14">
    <source>
        <dbReference type="EMBL" id="PNS07817.1"/>
    </source>
</evidence>
<dbReference type="GO" id="GO:0009244">
    <property type="term" value="P:lipopolysaccharide core region biosynthetic process"/>
    <property type="evidence" value="ECO:0007669"/>
    <property type="project" value="TreeGrafter"/>
</dbReference>
<keyword evidence="7 13" id="KW-0808">Transferase</keyword>
<evidence type="ECO:0000256" key="11">
    <source>
        <dbReference type="ARBA" id="ARBA00023098"/>
    </source>
</evidence>
<comment type="pathway">
    <text evidence="2 13">Glycolipid biosynthesis; lipid IV(A) biosynthesis; lipid IV(A) from (3R)-3-hydroxytetradecanoyl-[acyl-carrier-protein] and UDP-N-acetyl-alpha-D-glucosamine: step 6/6.</text>
</comment>
<evidence type="ECO:0000256" key="8">
    <source>
        <dbReference type="ARBA" id="ARBA00022741"/>
    </source>
</evidence>
<dbReference type="EMBL" id="NPZB01000002">
    <property type="protein sequence ID" value="PNS07817.1"/>
    <property type="molecule type" value="Genomic_DNA"/>
</dbReference>
<evidence type="ECO:0000256" key="9">
    <source>
        <dbReference type="ARBA" id="ARBA00022777"/>
    </source>
</evidence>
<evidence type="ECO:0000256" key="6">
    <source>
        <dbReference type="ARBA" id="ARBA00022556"/>
    </source>
</evidence>
<dbReference type="GO" id="GO:0005524">
    <property type="term" value="F:ATP binding"/>
    <property type="evidence" value="ECO:0007669"/>
    <property type="project" value="UniProtKB-UniRule"/>
</dbReference>
<dbReference type="EC" id="2.7.1.130" evidence="3 13"/>
<evidence type="ECO:0000256" key="10">
    <source>
        <dbReference type="ARBA" id="ARBA00022840"/>
    </source>
</evidence>
<evidence type="ECO:0000256" key="2">
    <source>
        <dbReference type="ARBA" id="ARBA00004870"/>
    </source>
</evidence>
<dbReference type="GO" id="GO:0009245">
    <property type="term" value="P:lipid A biosynthetic process"/>
    <property type="evidence" value="ECO:0007669"/>
    <property type="project" value="UniProtKB-UniRule"/>
</dbReference>
<gene>
    <name evidence="13" type="primary">lpxK</name>
    <name evidence="14" type="ORF">Lysil_1993</name>
</gene>
<comment type="similarity">
    <text evidence="13">Belongs to the LpxK family.</text>
</comment>
<evidence type="ECO:0000256" key="7">
    <source>
        <dbReference type="ARBA" id="ARBA00022679"/>
    </source>
</evidence>
<dbReference type="HAMAP" id="MF_00409">
    <property type="entry name" value="LpxK"/>
    <property type="match status" value="1"/>
</dbReference>